<dbReference type="GO" id="GO:0006032">
    <property type="term" value="P:chitin catabolic process"/>
    <property type="evidence" value="ECO:0007669"/>
    <property type="project" value="TreeGrafter"/>
</dbReference>
<evidence type="ECO:0000259" key="2">
    <source>
        <dbReference type="PROSITE" id="PS51910"/>
    </source>
</evidence>
<dbReference type="SUPFAM" id="SSF51445">
    <property type="entry name" value="(Trans)glycosidases"/>
    <property type="match status" value="1"/>
</dbReference>
<proteinExistence type="predicted"/>
<accession>A0A8S1BX33</accession>
<dbReference type="Gene3D" id="3.20.20.80">
    <property type="entry name" value="Glycosidases"/>
    <property type="match status" value="1"/>
</dbReference>
<sequence>MDTKPAASLLVFLSALITIASCDNCVVGERKLNLRKGIDKLNKLVNKYLCDDADINVDLCTHATLLHFFRFVGNDSDLQIQENRFENFQPLVKVFKSKCKPVILAVGLDPDGLSAARFSAIASKEESRNVFVNLVIQVIENFNLDGLLLNWQYPVFWENNLIGKRSPYDGVNYVQLAENLSKKLKAKNKILQGFSTNDAAFYMYFDFKKLDRFIDYWLLPAYHFEGPWSVMTAISSSYLRADLMLLNHLKILPPEKILLGIPTHYLPVVVDSTVKKIRLSSRLKASFTPNQQLSTFRQLCEQAAKGGLTVVHNESSTVNSYAFLKNDFVSFESSISAVNKVAHTC</sequence>
<name>A0A8S1BX33_9INSE</name>
<evidence type="ECO:0000313" key="4">
    <source>
        <dbReference type="Proteomes" id="UP000494165"/>
    </source>
</evidence>
<feature type="chain" id="PRO_5035938734" description="GH18 domain-containing protein" evidence="1">
    <location>
        <begin position="23"/>
        <end position="345"/>
    </location>
</feature>
<evidence type="ECO:0000256" key="1">
    <source>
        <dbReference type="SAM" id="SignalP"/>
    </source>
</evidence>
<reference evidence="3 4" key="1">
    <citation type="submission" date="2020-04" db="EMBL/GenBank/DDBJ databases">
        <authorList>
            <person name="Alioto T."/>
            <person name="Alioto T."/>
            <person name="Gomez Garrido J."/>
        </authorList>
    </citation>
    <scope>NUCLEOTIDE SEQUENCE [LARGE SCALE GENOMIC DNA]</scope>
</reference>
<dbReference type="InterPro" id="IPR029070">
    <property type="entry name" value="Chitinase_insertion_sf"/>
</dbReference>
<gene>
    <name evidence="3" type="ORF">CLODIP_2_CD15824</name>
</gene>
<dbReference type="InterPro" id="IPR017853">
    <property type="entry name" value="GH"/>
</dbReference>
<dbReference type="PANTHER" id="PTHR11177:SF317">
    <property type="entry name" value="CHITINASE 12-RELATED"/>
    <property type="match status" value="1"/>
</dbReference>
<dbReference type="GO" id="GO:0005576">
    <property type="term" value="C:extracellular region"/>
    <property type="evidence" value="ECO:0007669"/>
    <property type="project" value="TreeGrafter"/>
</dbReference>
<dbReference type="InterPro" id="IPR011583">
    <property type="entry name" value="Chitinase_II/V-like_cat"/>
</dbReference>
<protein>
    <recommendedName>
        <fullName evidence="2">GH18 domain-containing protein</fullName>
    </recommendedName>
</protein>
<dbReference type="GO" id="GO:0005975">
    <property type="term" value="P:carbohydrate metabolic process"/>
    <property type="evidence" value="ECO:0007669"/>
    <property type="project" value="InterPro"/>
</dbReference>
<dbReference type="AlphaFoldDB" id="A0A8S1BX33"/>
<dbReference type="PROSITE" id="PS51257">
    <property type="entry name" value="PROKAR_LIPOPROTEIN"/>
    <property type="match status" value="1"/>
</dbReference>
<dbReference type="Gene3D" id="3.10.50.10">
    <property type="match status" value="1"/>
</dbReference>
<dbReference type="Proteomes" id="UP000494165">
    <property type="component" value="Unassembled WGS sequence"/>
</dbReference>
<dbReference type="GO" id="GO:0008061">
    <property type="term" value="F:chitin binding"/>
    <property type="evidence" value="ECO:0007669"/>
    <property type="project" value="InterPro"/>
</dbReference>
<dbReference type="EMBL" id="CADEPI010000006">
    <property type="protein sequence ID" value="CAB3361431.1"/>
    <property type="molecule type" value="Genomic_DNA"/>
</dbReference>
<dbReference type="PANTHER" id="PTHR11177">
    <property type="entry name" value="CHITINASE"/>
    <property type="match status" value="1"/>
</dbReference>
<dbReference type="SMART" id="SM00636">
    <property type="entry name" value="Glyco_18"/>
    <property type="match status" value="1"/>
</dbReference>
<keyword evidence="1" id="KW-0732">Signal</keyword>
<dbReference type="OrthoDB" id="76388at2759"/>
<dbReference type="Pfam" id="PF00704">
    <property type="entry name" value="Glyco_hydro_18"/>
    <property type="match status" value="1"/>
</dbReference>
<dbReference type="InterPro" id="IPR050314">
    <property type="entry name" value="Glycosyl_Hydrlase_18"/>
</dbReference>
<feature type="domain" description="GH18" evidence="2">
    <location>
        <begin position="38"/>
        <end position="345"/>
    </location>
</feature>
<comment type="caution">
    <text evidence="3">The sequence shown here is derived from an EMBL/GenBank/DDBJ whole genome shotgun (WGS) entry which is preliminary data.</text>
</comment>
<keyword evidence="4" id="KW-1185">Reference proteome</keyword>
<dbReference type="InterPro" id="IPR001223">
    <property type="entry name" value="Glyco_hydro18_cat"/>
</dbReference>
<evidence type="ECO:0000313" key="3">
    <source>
        <dbReference type="EMBL" id="CAB3361431.1"/>
    </source>
</evidence>
<dbReference type="GO" id="GO:0004568">
    <property type="term" value="F:chitinase activity"/>
    <property type="evidence" value="ECO:0007669"/>
    <property type="project" value="TreeGrafter"/>
</dbReference>
<dbReference type="PROSITE" id="PS51910">
    <property type="entry name" value="GH18_2"/>
    <property type="match status" value="1"/>
</dbReference>
<feature type="signal peptide" evidence="1">
    <location>
        <begin position="1"/>
        <end position="22"/>
    </location>
</feature>
<organism evidence="3 4">
    <name type="scientific">Cloeon dipterum</name>
    <dbReference type="NCBI Taxonomy" id="197152"/>
    <lineage>
        <taxon>Eukaryota</taxon>
        <taxon>Metazoa</taxon>
        <taxon>Ecdysozoa</taxon>
        <taxon>Arthropoda</taxon>
        <taxon>Hexapoda</taxon>
        <taxon>Insecta</taxon>
        <taxon>Pterygota</taxon>
        <taxon>Palaeoptera</taxon>
        <taxon>Ephemeroptera</taxon>
        <taxon>Pisciforma</taxon>
        <taxon>Baetidae</taxon>
        <taxon>Cloeon</taxon>
    </lineage>
</organism>